<keyword evidence="4" id="KW-1185">Reference proteome</keyword>
<feature type="coiled-coil region" evidence="1">
    <location>
        <begin position="82"/>
        <end position="116"/>
    </location>
</feature>
<accession>A0A699ZHI2</accession>
<feature type="domain" description="PPM-type phosphatase" evidence="2">
    <location>
        <begin position="304"/>
        <end position="387"/>
    </location>
</feature>
<dbReference type="EMBL" id="BLLF01001379">
    <property type="protein sequence ID" value="GFH18919.1"/>
    <property type="molecule type" value="Genomic_DNA"/>
</dbReference>
<reference evidence="3 4" key="1">
    <citation type="submission" date="2020-02" db="EMBL/GenBank/DDBJ databases">
        <title>Draft genome sequence of Haematococcus lacustris strain NIES-144.</title>
        <authorList>
            <person name="Morimoto D."/>
            <person name="Nakagawa S."/>
            <person name="Yoshida T."/>
            <person name="Sawayama S."/>
        </authorList>
    </citation>
    <scope>NUCLEOTIDE SEQUENCE [LARGE SCALE GENOMIC DNA]</scope>
    <source>
        <strain evidence="3 4">NIES-144</strain>
    </source>
</reference>
<sequence>MQLKVQEMEQQLYIMRKESQQADVSRQLTAHEQELNYERLQQELDSCIAQLLDEQAIAVNELHISELQHQVQQMRDMEQQRHEEHLAQVAELTATCTRLRREQALQEEEKEQLLKSERLKMSAELRSMAEALQEARCAVLRTLDVGSHSDPGNRYAGQNQDFLVVTEMYNAGHGLLGDKSACYAGKALARNLLTSSLRNKHIGRMAPQDVMEAVKVVTEMYNAGHGLLGDKSACYAGKALARNLLTSSLRNKHIGRMAPQDVMEAVKAAFAKASQAANAVYSLPPKTVDYLASPGSRCLVQYTLQDSQASVKHYRTAKGHEKLLECGTTATTVVLQGGVLCLANVGDSLAVLGVDQGPGQGLSGHFITCRHFGLNPEEAERIRQQHATTTEVLEDYIPLGHP</sequence>
<dbReference type="AlphaFoldDB" id="A0A699ZHI2"/>
<dbReference type="SUPFAM" id="SSF81606">
    <property type="entry name" value="PP2C-like"/>
    <property type="match status" value="1"/>
</dbReference>
<evidence type="ECO:0000259" key="2">
    <source>
        <dbReference type="Pfam" id="PF00481"/>
    </source>
</evidence>
<dbReference type="InterPro" id="IPR001932">
    <property type="entry name" value="PPM-type_phosphatase-like_dom"/>
</dbReference>
<evidence type="ECO:0000313" key="3">
    <source>
        <dbReference type="EMBL" id="GFH18919.1"/>
    </source>
</evidence>
<dbReference type="InterPro" id="IPR036457">
    <property type="entry name" value="PPM-type-like_dom_sf"/>
</dbReference>
<keyword evidence="1" id="KW-0175">Coiled coil</keyword>
<evidence type="ECO:0000313" key="4">
    <source>
        <dbReference type="Proteomes" id="UP000485058"/>
    </source>
</evidence>
<proteinExistence type="predicted"/>
<comment type="caution">
    <text evidence="3">The sequence shown here is derived from an EMBL/GenBank/DDBJ whole genome shotgun (WGS) entry which is preliminary data.</text>
</comment>
<organism evidence="3 4">
    <name type="scientific">Haematococcus lacustris</name>
    <name type="common">Green alga</name>
    <name type="synonym">Haematococcus pluvialis</name>
    <dbReference type="NCBI Taxonomy" id="44745"/>
    <lineage>
        <taxon>Eukaryota</taxon>
        <taxon>Viridiplantae</taxon>
        <taxon>Chlorophyta</taxon>
        <taxon>core chlorophytes</taxon>
        <taxon>Chlorophyceae</taxon>
        <taxon>CS clade</taxon>
        <taxon>Chlamydomonadales</taxon>
        <taxon>Haematococcaceae</taxon>
        <taxon>Haematococcus</taxon>
    </lineage>
</organism>
<gene>
    <name evidence="3" type="ORF">HaLaN_15794</name>
</gene>
<protein>
    <submittedName>
        <fullName evidence="3">PPM-type phosphatase domain-containing protein</fullName>
    </submittedName>
</protein>
<name>A0A699ZHI2_HAELA</name>
<dbReference type="Proteomes" id="UP000485058">
    <property type="component" value="Unassembled WGS sequence"/>
</dbReference>
<evidence type="ECO:0000256" key="1">
    <source>
        <dbReference type="SAM" id="Coils"/>
    </source>
</evidence>
<dbReference type="Gene3D" id="3.60.40.10">
    <property type="entry name" value="PPM-type phosphatase domain"/>
    <property type="match status" value="1"/>
</dbReference>
<dbReference type="Pfam" id="PF00481">
    <property type="entry name" value="PP2C"/>
    <property type="match status" value="1"/>
</dbReference>